<dbReference type="EMBL" id="CABPST010000012">
    <property type="protein sequence ID" value="VVE89929.1"/>
    <property type="molecule type" value="Genomic_DNA"/>
</dbReference>
<proteinExistence type="predicted"/>
<dbReference type="Proteomes" id="UP000382040">
    <property type="component" value="Unassembled WGS sequence"/>
</dbReference>
<dbReference type="GO" id="GO:0003677">
    <property type="term" value="F:DNA binding"/>
    <property type="evidence" value="ECO:0007669"/>
    <property type="project" value="InterPro"/>
</dbReference>
<evidence type="ECO:0000313" key="3">
    <source>
        <dbReference type="Proteomes" id="UP000382040"/>
    </source>
</evidence>
<keyword evidence="3" id="KW-1185">Reference proteome</keyword>
<name>A0A5E5BVU0_9BURK</name>
<dbReference type="RefSeq" id="WP_150561131.1">
    <property type="nucleotide sequence ID" value="NZ_CABPST010000012.1"/>
</dbReference>
<gene>
    <name evidence="2" type="ORF">PBR20603_03903</name>
</gene>
<dbReference type="InterPro" id="IPR036515">
    <property type="entry name" value="Transposase_17_sf"/>
</dbReference>
<dbReference type="PANTHER" id="PTHR34322">
    <property type="entry name" value="TRANSPOSASE, Y1_TNP DOMAIN-CONTAINING"/>
    <property type="match status" value="1"/>
</dbReference>
<reference evidence="2 3" key="1">
    <citation type="submission" date="2019-08" db="EMBL/GenBank/DDBJ databases">
        <authorList>
            <person name="Peeters C."/>
        </authorList>
    </citation>
    <scope>NUCLEOTIDE SEQUENCE [LARGE SCALE GENOMIC DNA]</scope>
    <source>
        <strain evidence="2 3">LMG 20603</strain>
    </source>
</reference>
<sequence>MARLPRLFIPRQPQHIILRGNNRQAIFVDDEDRRVFHDRLRDAARANGLAIHAWCMMPNHLHLVATPSDERSLPATLQAVGRYYVLYFNRRHQRTGTLWEGRYRATVIEAEHYLLLASRYVELNPVRAGLVDAPGNYLWSSYNHHVGLTVDSLVTDHALYWALGNTPFERQRAYAEGFSTPLPAHEIDALRTATQKGWLLGGPEYQARMSLAANRRVSPLTRGRPRKPMASTLG</sequence>
<dbReference type="OrthoDB" id="9814067at2"/>
<protein>
    <submittedName>
        <fullName evidence="2">Transposase</fullName>
    </submittedName>
</protein>
<dbReference type="SUPFAM" id="SSF143422">
    <property type="entry name" value="Transposase IS200-like"/>
    <property type="match status" value="1"/>
</dbReference>
<evidence type="ECO:0000259" key="1">
    <source>
        <dbReference type="SMART" id="SM01321"/>
    </source>
</evidence>
<dbReference type="PANTHER" id="PTHR34322:SF2">
    <property type="entry name" value="TRANSPOSASE IS200-LIKE DOMAIN-CONTAINING PROTEIN"/>
    <property type="match status" value="1"/>
</dbReference>
<dbReference type="InterPro" id="IPR002686">
    <property type="entry name" value="Transposase_17"/>
</dbReference>
<dbReference type="SMART" id="SM01321">
    <property type="entry name" value="Y1_Tnp"/>
    <property type="match status" value="1"/>
</dbReference>
<organism evidence="2 3">
    <name type="scientific">Pandoraea bronchicola</name>
    <dbReference type="NCBI Taxonomy" id="2508287"/>
    <lineage>
        <taxon>Bacteria</taxon>
        <taxon>Pseudomonadati</taxon>
        <taxon>Pseudomonadota</taxon>
        <taxon>Betaproteobacteria</taxon>
        <taxon>Burkholderiales</taxon>
        <taxon>Burkholderiaceae</taxon>
        <taxon>Pandoraea</taxon>
    </lineage>
</organism>
<dbReference type="Pfam" id="PF01797">
    <property type="entry name" value="Y1_Tnp"/>
    <property type="match status" value="1"/>
</dbReference>
<accession>A0A5E5BVU0</accession>
<dbReference type="GO" id="GO:0006313">
    <property type="term" value="P:DNA transposition"/>
    <property type="evidence" value="ECO:0007669"/>
    <property type="project" value="InterPro"/>
</dbReference>
<dbReference type="GO" id="GO:0004803">
    <property type="term" value="F:transposase activity"/>
    <property type="evidence" value="ECO:0007669"/>
    <property type="project" value="InterPro"/>
</dbReference>
<feature type="domain" description="Transposase IS200-like" evidence="1">
    <location>
        <begin position="9"/>
        <end position="124"/>
    </location>
</feature>
<evidence type="ECO:0000313" key="2">
    <source>
        <dbReference type="EMBL" id="VVE89929.1"/>
    </source>
</evidence>
<dbReference type="Gene3D" id="3.30.70.1290">
    <property type="entry name" value="Transposase IS200-like"/>
    <property type="match status" value="1"/>
</dbReference>
<dbReference type="AlphaFoldDB" id="A0A5E5BVU0"/>